<gene>
    <name evidence="21" type="ORF">QYE76_064527</name>
</gene>
<comment type="subcellular location">
    <subcellularLocation>
        <location evidence="1">Cell membrane</location>
        <topology evidence="1">Single-pass type I membrane protein</topology>
    </subcellularLocation>
</comment>
<evidence type="ECO:0000256" key="1">
    <source>
        <dbReference type="ARBA" id="ARBA00004251"/>
    </source>
</evidence>
<dbReference type="InterPro" id="IPR008271">
    <property type="entry name" value="Ser/Thr_kinase_AS"/>
</dbReference>
<accession>A0AAD8S9D4</accession>
<dbReference type="PROSITE" id="PS00107">
    <property type="entry name" value="PROTEIN_KINASE_ATP"/>
    <property type="match status" value="1"/>
</dbReference>
<evidence type="ECO:0000256" key="9">
    <source>
        <dbReference type="ARBA" id="ARBA00022737"/>
    </source>
</evidence>
<feature type="compositionally biased region" description="Polar residues" evidence="18">
    <location>
        <begin position="584"/>
        <end position="593"/>
    </location>
</feature>
<dbReference type="FunFam" id="1.10.510.10:FF:000240">
    <property type="entry name" value="Lectin-domain containing receptor kinase A4.3"/>
    <property type="match status" value="1"/>
</dbReference>
<dbReference type="InterPro" id="IPR002902">
    <property type="entry name" value="GNK2"/>
</dbReference>
<feature type="domain" description="Gnk2-homologous" evidence="20">
    <location>
        <begin position="118"/>
        <end position="218"/>
    </location>
</feature>
<evidence type="ECO:0000313" key="22">
    <source>
        <dbReference type="Proteomes" id="UP001231189"/>
    </source>
</evidence>
<keyword evidence="16" id="KW-0325">Glycoprotein</keyword>
<evidence type="ECO:0000256" key="4">
    <source>
        <dbReference type="ARBA" id="ARBA00022475"/>
    </source>
</evidence>
<dbReference type="GO" id="GO:0004674">
    <property type="term" value="F:protein serine/threonine kinase activity"/>
    <property type="evidence" value="ECO:0007669"/>
    <property type="project" value="UniProtKB-KW"/>
</dbReference>
<evidence type="ECO:0000256" key="7">
    <source>
        <dbReference type="ARBA" id="ARBA00022692"/>
    </source>
</evidence>
<organism evidence="21 22">
    <name type="scientific">Lolium multiflorum</name>
    <name type="common">Italian ryegrass</name>
    <name type="synonym">Lolium perenne subsp. multiflorum</name>
    <dbReference type="NCBI Taxonomy" id="4521"/>
    <lineage>
        <taxon>Eukaryota</taxon>
        <taxon>Viridiplantae</taxon>
        <taxon>Streptophyta</taxon>
        <taxon>Embryophyta</taxon>
        <taxon>Tracheophyta</taxon>
        <taxon>Spermatophyta</taxon>
        <taxon>Magnoliopsida</taxon>
        <taxon>Liliopsida</taxon>
        <taxon>Poales</taxon>
        <taxon>Poaceae</taxon>
        <taxon>BOP clade</taxon>
        <taxon>Pooideae</taxon>
        <taxon>Poodae</taxon>
        <taxon>Poeae</taxon>
        <taxon>Poeae Chloroplast Group 2 (Poeae type)</taxon>
        <taxon>Loliodinae</taxon>
        <taxon>Loliinae</taxon>
        <taxon>Lolium</taxon>
    </lineage>
</organism>
<feature type="domain" description="Gnk2-homologous" evidence="20">
    <location>
        <begin position="5"/>
        <end position="113"/>
    </location>
</feature>
<keyword evidence="7" id="KW-0812">Transmembrane</keyword>
<evidence type="ECO:0000256" key="3">
    <source>
        <dbReference type="ARBA" id="ARBA00010217"/>
    </source>
</evidence>
<keyword evidence="11" id="KW-0418">Kinase</keyword>
<dbReference type="InterPro" id="IPR017441">
    <property type="entry name" value="Protein_kinase_ATP_BS"/>
</dbReference>
<evidence type="ECO:0000259" key="20">
    <source>
        <dbReference type="PROSITE" id="PS51473"/>
    </source>
</evidence>
<dbReference type="Gene3D" id="3.30.430.20">
    <property type="entry name" value="Gnk2 domain, C-X8-C-X2-C motif"/>
    <property type="match status" value="2"/>
</dbReference>
<dbReference type="GO" id="GO:0005524">
    <property type="term" value="F:ATP binding"/>
    <property type="evidence" value="ECO:0007669"/>
    <property type="project" value="UniProtKB-UniRule"/>
</dbReference>
<proteinExistence type="inferred from homology"/>
<dbReference type="Gene3D" id="3.30.200.20">
    <property type="entry name" value="Phosphorylase Kinase, domain 1"/>
    <property type="match status" value="1"/>
</dbReference>
<name>A0AAD8S9D4_LOLMU</name>
<keyword evidence="8" id="KW-0732">Signal</keyword>
<dbReference type="Pfam" id="PF01657">
    <property type="entry name" value="Stress-antifung"/>
    <property type="match status" value="1"/>
</dbReference>
<evidence type="ECO:0000256" key="11">
    <source>
        <dbReference type="ARBA" id="ARBA00022777"/>
    </source>
</evidence>
<comment type="caution">
    <text evidence="21">The sequence shown here is derived from an EMBL/GenBank/DDBJ whole genome shotgun (WGS) entry which is preliminary data.</text>
</comment>
<dbReference type="GO" id="GO:0005886">
    <property type="term" value="C:plasma membrane"/>
    <property type="evidence" value="ECO:0007669"/>
    <property type="project" value="UniProtKB-SubCell"/>
</dbReference>
<evidence type="ECO:0000256" key="6">
    <source>
        <dbReference type="ARBA" id="ARBA00022679"/>
    </source>
</evidence>
<dbReference type="Pfam" id="PF00069">
    <property type="entry name" value="Pkinase"/>
    <property type="match status" value="1"/>
</dbReference>
<dbReference type="InterPro" id="IPR000719">
    <property type="entry name" value="Prot_kinase_dom"/>
</dbReference>
<dbReference type="PROSITE" id="PS50011">
    <property type="entry name" value="PROTEIN_KINASE_DOM"/>
    <property type="match status" value="1"/>
</dbReference>
<dbReference type="SMART" id="SM00220">
    <property type="entry name" value="S_TKc"/>
    <property type="match status" value="1"/>
</dbReference>
<feature type="binding site" evidence="17">
    <location>
        <position position="298"/>
    </location>
    <ligand>
        <name>ATP</name>
        <dbReference type="ChEBI" id="CHEBI:30616"/>
    </ligand>
</feature>
<keyword evidence="22" id="KW-1185">Reference proteome</keyword>
<evidence type="ECO:0000259" key="19">
    <source>
        <dbReference type="PROSITE" id="PS50011"/>
    </source>
</evidence>
<keyword evidence="10 17" id="KW-0547">Nucleotide-binding</keyword>
<evidence type="ECO:0000256" key="2">
    <source>
        <dbReference type="ARBA" id="ARBA00008536"/>
    </source>
</evidence>
<feature type="region of interest" description="Disordered" evidence="18">
    <location>
        <begin position="584"/>
        <end position="627"/>
    </location>
</feature>
<dbReference type="InterPro" id="IPR011009">
    <property type="entry name" value="Kinase-like_dom_sf"/>
</dbReference>
<keyword evidence="12 17" id="KW-0067">ATP-binding</keyword>
<dbReference type="PANTHER" id="PTHR47973">
    <property type="entry name" value="CYSTEINE-RICH RECEPTOR-LIKE PROTEIN KINASE 3"/>
    <property type="match status" value="1"/>
</dbReference>
<comment type="similarity">
    <text evidence="2">In the N-terminal section; belongs to the leguminous lectin family.</text>
</comment>
<evidence type="ECO:0000256" key="8">
    <source>
        <dbReference type="ARBA" id="ARBA00022729"/>
    </source>
</evidence>
<sequence>MSSYILQAINCSTSGNYTDTSAYAANVNQFLGALPENTVSKNGGFFNVTVGLGSDTLYGLAMCPADYSRADCSDCLTAAAASNADGLRNSCPGSRTVLAMFDRCLVRYSDVNFFGTPEIGAIYVSSGESVSASWKDYADEVQPSLSEATSGAEISPQRFAASVGRPYVFVQCTWDLPADKCKQCLDILSINVTDIWVLRREGQQKSYSCTVRYSNTSFMVVPFTAVPAPTPQYVFPAGRSSPDPAIASGEFFAYAQRFSYAQLAKSTSNFASEEILGAGAFGTVYKGKLNSMDVAVKKIIMPDNNEEQGQVRKDFDNEINVMRPLHHCNIISLVGCCKDKKNLLLVYELMENGNLEDQLYPKAGAMDSDLHGVTVLGTNLMLDWPKRNSILIGVATGLVYLHCECKETLLHGDIKPSNVMLGKSFNAKLCDFGLVKQISNSKTSRSTDSIRGTKGYVDPAYANTGRACEKNDIYSFGIVMLEVVCCVRPSVTQNGDRILNNLVEKVRVCHQRNAILDAADGRLRGQSDEQLKRVLIIGLLCVHPDPDQRPHTRKVLEYLTSRDVPLPFLPTSTNYTFPMTNESRSYASTSHNRSISEDEFSTSATVPPRHAQRDEEAGTAAFLTSQS</sequence>
<dbReference type="CDD" id="cd23509">
    <property type="entry name" value="Gnk2-like"/>
    <property type="match status" value="2"/>
</dbReference>
<keyword evidence="4" id="KW-1003">Cell membrane</keyword>
<protein>
    <submittedName>
        <fullName evidence="21">Uncharacterized protein</fullName>
    </submittedName>
</protein>
<evidence type="ECO:0000313" key="21">
    <source>
        <dbReference type="EMBL" id="KAK1646722.1"/>
    </source>
</evidence>
<dbReference type="Gene3D" id="1.10.510.10">
    <property type="entry name" value="Transferase(Phosphotransferase) domain 1"/>
    <property type="match status" value="1"/>
</dbReference>
<keyword evidence="9" id="KW-0677">Repeat</keyword>
<comment type="similarity">
    <text evidence="3">In the C-terminal section; belongs to the protein kinase superfamily. Ser/Thr protein kinase family.</text>
</comment>
<dbReference type="InterPro" id="IPR052059">
    <property type="entry name" value="CR_Ser/Thr_kinase"/>
</dbReference>
<evidence type="ECO:0000256" key="5">
    <source>
        <dbReference type="ARBA" id="ARBA00022527"/>
    </source>
</evidence>
<keyword evidence="13" id="KW-1133">Transmembrane helix</keyword>
<evidence type="ECO:0000256" key="15">
    <source>
        <dbReference type="ARBA" id="ARBA00023170"/>
    </source>
</evidence>
<evidence type="ECO:0000256" key="16">
    <source>
        <dbReference type="ARBA" id="ARBA00023180"/>
    </source>
</evidence>
<dbReference type="InterPro" id="IPR038408">
    <property type="entry name" value="GNK2_sf"/>
</dbReference>
<dbReference type="PROSITE" id="PS51473">
    <property type="entry name" value="GNK2"/>
    <property type="match status" value="2"/>
</dbReference>
<dbReference type="SUPFAM" id="SSF56112">
    <property type="entry name" value="Protein kinase-like (PK-like)"/>
    <property type="match status" value="1"/>
</dbReference>
<keyword evidence="6" id="KW-0808">Transferase</keyword>
<evidence type="ECO:0000256" key="12">
    <source>
        <dbReference type="ARBA" id="ARBA00022840"/>
    </source>
</evidence>
<evidence type="ECO:0000256" key="14">
    <source>
        <dbReference type="ARBA" id="ARBA00023136"/>
    </source>
</evidence>
<dbReference type="Proteomes" id="UP001231189">
    <property type="component" value="Unassembled WGS sequence"/>
</dbReference>
<reference evidence="21" key="1">
    <citation type="submission" date="2023-07" db="EMBL/GenBank/DDBJ databases">
        <title>A chromosome-level genome assembly of Lolium multiflorum.</title>
        <authorList>
            <person name="Chen Y."/>
            <person name="Copetti D."/>
            <person name="Kolliker R."/>
            <person name="Studer B."/>
        </authorList>
    </citation>
    <scope>NUCLEOTIDE SEQUENCE</scope>
    <source>
        <strain evidence="21">02402/16</strain>
        <tissue evidence="21">Leaf</tissue>
    </source>
</reference>
<evidence type="ECO:0000256" key="10">
    <source>
        <dbReference type="ARBA" id="ARBA00022741"/>
    </source>
</evidence>
<keyword evidence="15" id="KW-0675">Receptor</keyword>
<feature type="domain" description="Protein kinase" evidence="19">
    <location>
        <begin position="270"/>
        <end position="569"/>
    </location>
</feature>
<dbReference type="AlphaFoldDB" id="A0AAD8S9D4"/>
<dbReference type="EMBL" id="JAUUTY010000004">
    <property type="protein sequence ID" value="KAK1646722.1"/>
    <property type="molecule type" value="Genomic_DNA"/>
</dbReference>
<dbReference type="GO" id="GO:0002229">
    <property type="term" value="P:defense response to oomycetes"/>
    <property type="evidence" value="ECO:0007669"/>
    <property type="project" value="UniProtKB-ARBA"/>
</dbReference>
<evidence type="ECO:0000256" key="18">
    <source>
        <dbReference type="SAM" id="MobiDB-lite"/>
    </source>
</evidence>
<keyword evidence="5" id="KW-0723">Serine/threonine-protein kinase</keyword>
<keyword evidence="14" id="KW-0472">Membrane</keyword>
<evidence type="ECO:0000256" key="13">
    <source>
        <dbReference type="ARBA" id="ARBA00022989"/>
    </source>
</evidence>
<evidence type="ECO:0000256" key="17">
    <source>
        <dbReference type="PROSITE-ProRule" id="PRU10141"/>
    </source>
</evidence>
<dbReference type="PROSITE" id="PS00108">
    <property type="entry name" value="PROTEIN_KINASE_ST"/>
    <property type="match status" value="1"/>
</dbReference>